<evidence type="ECO:0000313" key="8">
    <source>
        <dbReference type="Proteomes" id="UP000071641"/>
    </source>
</evidence>
<organism evidence="7 8">
    <name type="scientific">Grimontia celer</name>
    <dbReference type="NCBI Taxonomy" id="1796497"/>
    <lineage>
        <taxon>Bacteria</taxon>
        <taxon>Pseudomonadati</taxon>
        <taxon>Pseudomonadota</taxon>
        <taxon>Gammaproteobacteria</taxon>
        <taxon>Vibrionales</taxon>
        <taxon>Vibrionaceae</taxon>
        <taxon>Grimontia</taxon>
    </lineage>
</organism>
<comment type="similarity">
    <text evidence="2 5">Belongs to the universal stress protein A family.</text>
</comment>
<dbReference type="SUPFAM" id="SSF52402">
    <property type="entry name" value="Adenine nucleotide alpha hydrolases-like"/>
    <property type="match status" value="1"/>
</dbReference>
<dbReference type="PANTHER" id="PTHR46268">
    <property type="entry name" value="STRESS RESPONSE PROTEIN NHAX"/>
    <property type="match status" value="1"/>
</dbReference>
<dbReference type="Gene3D" id="3.40.50.620">
    <property type="entry name" value="HUPs"/>
    <property type="match status" value="1"/>
</dbReference>
<gene>
    <name evidence="7" type="primary">uspA</name>
    <name evidence="7" type="ORF">GCE9029_04333</name>
</gene>
<evidence type="ECO:0000256" key="5">
    <source>
        <dbReference type="PIRNR" id="PIRNR006276"/>
    </source>
</evidence>
<evidence type="ECO:0000256" key="4">
    <source>
        <dbReference type="ARBA" id="ARBA00022490"/>
    </source>
</evidence>
<evidence type="ECO:0000256" key="1">
    <source>
        <dbReference type="ARBA" id="ARBA00004496"/>
    </source>
</evidence>
<keyword evidence="4 5" id="KW-0963">Cytoplasm</keyword>
<feature type="domain" description="UspA" evidence="6">
    <location>
        <begin position="3"/>
        <end position="138"/>
    </location>
</feature>
<protein>
    <recommendedName>
        <fullName evidence="5">Universal stress protein</fullName>
    </recommendedName>
</protein>
<accession>A0A128FBY0</accession>
<comment type="subcellular location">
    <subcellularLocation>
        <location evidence="1 5">Cytoplasm</location>
    </subcellularLocation>
</comment>
<proteinExistence type="inferred from homology"/>
<evidence type="ECO:0000259" key="6">
    <source>
        <dbReference type="Pfam" id="PF00582"/>
    </source>
</evidence>
<comment type="subunit">
    <text evidence="3">Homodimer.</text>
</comment>
<keyword evidence="8" id="KW-1185">Reference proteome</keyword>
<dbReference type="Proteomes" id="UP000071641">
    <property type="component" value="Unassembled WGS sequence"/>
</dbReference>
<dbReference type="AlphaFoldDB" id="A0A128FBY0"/>
<evidence type="ECO:0000256" key="2">
    <source>
        <dbReference type="ARBA" id="ARBA00008791"/>
    </source>
</evidence>
<dbReference type="PIRSF" id="PIRSF006276">
    <property type="entry name" value="UspA"/>
    <property type="match status" value="1"/>
</dbReference>
<dbReference type="STRING" id="1796497.GCE9029_04333"/>
<dbReference type="InterPro" id="IPR014729">
    <property type="entry name" value="Rossmann-like_a/b/a_fold"/>
</dbReference>
<dbReference type="InterPro" id="IPR006015">
    <property type="entry name" value="Universal_stress_UspA"/>
</dbReference>
<sequence length="141" mass="15269">MGYKHILVAVDLSSDSEVLVQKGAALAAPLGAKLSLIHIDVNYAQLYTGLIDVNLVETRNRIIDEAQSQLNALARHAEYPVAHTLVASGDLADEITESISHYGIDLVLCGHHQDFWSALISSAKQLINKTPVDMLMVPLPS</sequence>
<dbReference type="InterPro" id="IPR006016">
    <property type="entry name" value="UspA"/>
</dbReference>
<dbReference type="GO" id="GO:0005737">
    <property type="term" value="C:cytoplasm"/>
    <property type="evidence" value="ECO:0007669"/>
    <property type="project" value="UniProtKB-SubCell"/>
</dbReference>
<dbReference type="EMBL" id="FIZX01000005">
    <property type="protein sequence ID" value="CZF84323.1"/>
    <property type="molecule type" value="Genomic_DNA"/>
</dbReference>
<dbReference type="OrthoDB" id="9792500at2"/>
<reference evidence="8" key="1">
    <citation type="submission" date="2016-02" db="EMBL/GenBank/DDBJ databases">
        <authorList>
            <person name="Rodrigo-Torres Lidia"/>
            <person name="Arahal R.David."/>
        </authorList>
    </citation>
    <scope>NUCLEOTIDE SEQUENCE [LARGE SCALE GENOMIC DNA]</scope>
    <source>
        <strain evidence="8">CECT 9029</strain>
    </source>
</reference>
<name>A0A128FBY0_9GAMM</name>
<evidence type="ECO:0000256" key="3">
    <source>
        <dbReference type="ARBA" id="ARBA00011738"/>
    </source>
</evidence>
<dbReference type="RefSeq" id="WP_062666791.1">
    <property type="nucleotide sequence ID" value="NZ_FIZX01000005.1"/>
</dbReference>
<evidence type="ECO:0000313" key="7">
    <source>
        <dbReference type="EMBL" id="CZF84323.1"/>
    </source>
</evidence>
<dbReference type="PANTHER" id="PTHR46268:SF23">
    <property type="entry name" value="UNIVERSAL STRESS PROTEIN A-RELATED"/>
    <property type="match status" value="1"/>
</dbReference>
<dbReference type="Pfam" id="PF00582">
    <property type="entry name" value="Usp"/>
    <property type="match status" value="1"/>
</dbReference>